<dbReference type="Gene3D" id="3.40.50.2000">
    <property type="entry name" value="Glycogen Phosphorylase B"/>
    <property type="match status" value="2"/>
</dbReference>
<evidence type="ECO:0000313" key="5">
    <source>
        <dbReference type="Proteomes" id="UP001165492"/>
    </source>
</evidence>
<dbReference type="PANTHER" id="PTHR46401">
    <property type="entry name" value="GLYCOSYLTRANSFERASE WBBK-RELATED"/>
    <property type="match status" value="1"/>
</dbReference>
<gene>
    <name evidence="4" type="ORF">LMF89_01840</name>
</gene>
<organism evidence="4 5">
    <name type="scientific">Pelosinus baikalensis</name>
    <dbReference type="NCBI Taxonomy" id="2892015"/>
    <lineage>
        <taxon>Bacteria</taxon>
        <taxon>Bacillati</taxon>
        <taxon>Bacillota</taxon>
        <taxon>Negativicutes</taxon>
        <taxon>Selenomonadales</taxon>
        <taxon>Sporomusaceae</taxon>
        <taxon>Pelosinus</taxon>
    </lineage>
</organism>
<reference evidence="4" key="1">
    <citation type="submission" date="2021-11" db="EMBL/GenBank/DDBJ databases">
        <title>Description of a new species Pelosinus isolated from the bottom sediments of Lake Baikal.</title>
        <authorList>
            <person name="Zakharyuk A."/>
        </authorList>
    </citation>
    <scope>NUCLEOTIDE SEQUENCE</scope>
    <source>
        <strain evidence="4">Bkl1</strain>
    </source>
</reference>
<sequence length="365" mass="41365">MKVLLVGFKLSVGIEPYLNIIAKNLQAKRIEIKLCIEKKVADKCKDGYGIGLGGNSVQMLKDTLNVLNYFNYAKLLIHEKPTVVFFVSSHPLNSIAILITRIFGSRATIVSQIHDPLPHSGTSYGIFILISQILQCWISDKIIVAGKKLKENIKKYYLCSENKIHVMPLGTFREERSNSEEHTEEKIYIPTLGRIEDYKGIDVFLKSAGIILRMMKDKGINYKFLIAGSGDLQKYSNLIEKIPQEYLEIKNYIISDEEFDDILKKSYVCVLPYKDGTQSGTTAISYYNACPVIVSNVGSLPECVQSGETGYVVEPNNPEQLAEKITLLLENNNLQRKLANQSYSYYKENFRWSNITNTLVSVFKE</sequence>
<dbReference type="InterPro" id="IPR028098">
    <property type="entry name" value="Glyco_trans_4-like_N"/>
</dbReference>
<protein>
    <submittedName>
        <fullName evidence="4">Glycosyltransferase family 4 protein</fullName>
    </submittedName>
</protein>
<dbReference type="Pfam" id="PF00534">
    <property type="entry name" value="Glycos_transf_1"/>
    <property type="match status" value="1"/>
</dbReference>
<keyword evidence="1" id="KW-0808">Transferase</keyword>
<feature type="domain" description="Glycosyl transferase family 1" evidence="2">
    <location>
        <begin position="173"/>
        <end position="343"/>
    </location>
</feature>
<dbReference type="InterPro" id="IPR001296">
    <property type="entry name" value="Glyco_trans_1"/>
</dbReference>
<evidence type="ECO:0000313" key="4">
    <source>
        <dbReference type="EMBL" id="MCC5464102.1"/>
    </source>
</evidence>
<dbReference type="SUPFAM" id="SSF53756">
    <property type="entry name" value="UDP-Glycosyltransferase/glycogen phosphorylase"/>
    <property type="match status" value="1"/>
</dbReference>
<name>A0ABS8HPR3_9FIRM</name>
<comment type="caution">
    <text evidence="4">The sequence shown here is derived from an EMBL/GenBank/DDBJ whole genome shotgun (WGS) entry which is preliminary data.</text>
</comment>
<keyword evidence="5" id="KW-1185">Reference proteome</keyword>
<dbReference type="PANTHER" id="PTHR46401:SF2">
    <property type="entry name" value="GLYCOSYLTRANSFERASE WBBK-RELATED"/>
    <property type="match status" value="1"/>
</dbReference>
<evidence type="ECO:0000259" key="2">
    <source>
        <dbReference type="Pfam" id="PF00534"/>
    </source>
</evidence>
<evidence type="ECO:0000256" key="1">
    <source>
        <dbReference type="ARBA" id="ARBA00022679"/>
    </source>
</evidence>
<dbReference type="CDD" id="cd03801">
    <property type="entry name" value="GT4_PimA-like"/>
    <property type="match status" value="1"/>
</dbReference>
<dbReference type="EMBL" id="JAJHJB010000002">
    <property type="protein sequence ID" value="MCC5464102.1"/>
    <property type="molecule type" value="Genomic_DNA"/>
</dbReference>
<dbReference type="Pfam" id="PF13439">
    <property type="entry name" value="Glyco_transf_4"/>
    <property type="match status" value="1"/>
</dbReference>
<dbReference type="Proteomes" id="UP001165492">
    <property type="component" value="Unassembled WGS sequence"/>
</dbReference>
<evidence type="ECO:0000259" key="3">
    <source>
        <dbReference type="Pfam" id="PF13439"/>
    </source>
</evidence>
<feature type="domain" description="Glycosyltransferase subfamily 4-like N-terminal" evidence="3">
    <location>
        <begin position="13"/>
        <end position="170"/>
    </location>
</feature>
<dbReference type="RefSeq" id="WP_229533623.1">
    <property type="nucleotide sequence ID" value="NZ_JAJHJB010000002.1"/>
</dbReference>
<accession>A0ABS8HPR3</accession>
<proteinExistence type="predicted"/>